<protein>
    <recommendedName>
        <fullName evidence="2">B box-type domain-containing protein</fullName>
    </recommendedName>
</protein>
<evidence type="ECO:0000313" key="4">
    <source>
        <dbReference type="Proteomes" id="UP000596742"/>
    </source>
</evidence>
<accession>A0A8B6CRS6</accession>
<evidence type="ECO:0000256" key="1">
    <source>
        <dbReference type="PROSITE-ProRule" id="PRU00024"/>
    </source>
</evidence>
<dbReference type="AlphaFoldDB" id="A0A8B6CRS6"/>
<keyword evidence="4" id="KW-1185">Reference proteome</keyword>
<gene>
    <name evidence="3" type="ORF">MGAL_10B072645</name>
</gene>
<reference evidence="3" key="1">
    <citation type="submission" date="2018-11" db="EMBL/GenBank/DDBJ databases">
        <authorList>
            <person name="Alioto T."/>
            <person name="Alioto T."/>
        </authorList>
    </citation>
    <scope>NUCLEOTIDE SEQUENCE</scope>
</reference>
<sequence length="170" mass="18801">MALSKPQLGIQSPIQCQLCERDPKISWKCLECDLLMCSACKNNVHPTIKTAGKHRIIHINDIGKISTPSKNTGCISSSSNDLGRTLGSTEDCSSVDMTVVEEHQTKIKEVSQLAIALDDSLWIGDEKNQSIIRLFTSHTGLQKVKCEGNMLKVISSFNIDIFGLAIYYSW</sequence>
<dbReference type="PROSITE" id="PS50119">
    <property type="entry name" value="ZF_BBOX"/>
    <property type="match status" value="1"/>
</dbReference>
<dbReference type="Gene3D" id="4.10.830.40">
    <property type="match status" value="1"/>
</dbReference>
<name>A0A8B6CRS6_MYTGA</name>
<evidence type="ECO:0000259" key="2">
    <source>
        <dbReference type="PROSITE" id="PS50119"/>
    </source>
</evidence>
<dbReference type="Proteomes" id="UP000596742">
    <property type="component" value="Unassembled WGS sequence"/>
</dbReference>
<proteinExistence type="predicted"/>
<dbReference type="EMBL" id="UYJE01002239">
    <property type="protein sequence ID" value="VDI08901.1"/>
    <property type="molecule type" value="Genomic_DNA"/>
</dbReference>
<dbReference type="InterPro" id="IPR000315">
    <property type="entry name" value="Znf_B-box"/>
</dbReference>
<dbReference type="GO" id="GO:0008270">
    <property type="term" value="F:zinc ion binding"/>
    <property type="evidence" value="ECO:0007669"/>
    <property type="project" value="UniProtKB-KW"/>
</dbReference>
<keyword evidence="1" id="KW-0863">Zinc-finger</keyword>
<keyword evidence="1" id="KW-0479">Metal-binding</keyword>
<evidence type="ECO:0000313" key="3">
    <source>
        <dbReference type="EMBL" id="VDI08901.1"/>
    </source>
</evidence>
<feature type="domain" description="B box-type" evidence="2">
    <location>
        <begin position="11"/>
        <end position="59"/>
    </location>
</feature>
<keyword evidence="1" id="KW-0862">Zinc</keyword>
<organism evidence="3 4">
    <name type="scientific">Mytilus galloprovincialis</name>
    <name type="common">Mediterranean mussel</name>
    <dbReference type="NCBI Taxonomy" id="29158"/>
    <lineage>
        <taxon>Eukaryota</taxon>
        <taxon>Metazoa</taxon>
        <taxon>Spiralia</taxon>
        <taxon>Lophotrochozoa</taxon>
        <taxon>Mollusca</taxon>
        <taxon>Bivalvia</taxon>
        <taxon>Autobranchia</taxon>
        <taxon>Pteriomorphia</taxon>
        <taxon>Mytilida</taxon>
        <taxon>Mytiloidea</taxon>
        <taxon>Mytilidae</taxon>
        <taxon>Mytilinae</taxon>
        <taxon>Mytilus</taxon>
    </lineage>
</organism>
<comment type="caution">
    <text evidence="3">The sequence shown here is derived from an EMBL/GenBank/DDBJ whole genome shotgun (WGS) entry which is preliminary data.</text>
</comment>
<dbReference type="OrthoDB" id="10388481at2759"/>